<keyword evidence="3" id="KW-0804">Transcription</keyword>
<dbReference type="InterPro" id="IPR046348">
    <property type="entry name" value="SIS_dom_sf"/>
</dbReference>
<dbReference type="GO" id="GO:0003700">
    <property type="term" value="F:DNA-binding transcription factor activity"/>
    <property type="evidence" value="ECO:0007669"/>
    <property type="project" value="InterPro"/>
</dbReference>
<dbReference type="SUPFAM" id="SSF46689">
    <property type="entry name" value="Homeodomain-like"/>
    <property type="match status" value="1"/>
</dbReference>
<evidence type="ECO:0000256" key="2">
    <source>
        <dbReference type="ARBA" id="ARBA00023125"/>
    </source>
</evidence>
<dbReference type="PROSITE" id="PS51071">
    <property type="entry name" value="HTH_RPIR"/>
    <property type="match status" value="1"/>
</dbReference>
<evidence type="ECO:0000256" key="4">
    <source>
        <dbReference type="SAM" id="MobiDB-lite"/>
    </source>
</evidence>
<dbReference type="OrthoDB" id="370421at2"/>
<dbReference type="Gene3D" id="1.10.10.10">
    <property type="entry name" value="Winged helix-like DNA-binding domain superfamily/Winged helix DNA-binding domain"/>
    <property type="match status" value="1"/>
</dbReference>
<feature type="compositionally biased region" description="Basic and acidic residues" evidence="4">
    <location>
        <begin position="37"/>
        <end position="46"/>
    </location>
</feature>
<evidence type="ECO:0000313" key="8">
    <source>
        <dbReference type="Proteomes" id="UP000286208"/>
    </source>
</evidence>
<dbReference type="Proteomes" id="UP000286208">
    <property type="component" value="Unassembled WGS sequence"/>
</dbReference>
<dbReference type="InterPro" id="IPR036388">
    <property type="entry name" value="WH-like_DNA-bd_sf"/>
</dbReference>
<dbReference type="GO" id="GO:0003677">
    <property type="term" value="F:DNA binding"/>
    <property type="evidence" value="ECO:0007669"/>
    <property type="project" value="UniProtKB-KW"/>
</dbReference>
<sequence>MRSLRRGDRRHVGDHEPPHVDDVGNRVARRSISRSEAPTRENQFHDDGRYEISHLVHLGNEIRSTLPGLLSLVTNTIPVEKASTSSTGGTGIVERIRAASVSFTPAERRVAEAILSEPAAVIHRSVTELAAEAGSSPATVVRLCTTLGLRGYQELKITLASESIPDDRRVLGDITPDDTAGDIAHKVMDSTARAVDNASKALDVHAVEAVVDHLLGARRIVFGAVGTSAPLALDTAYRFVSLGLDASFTPDVHSQHVTARMLGPDDVFFAISHTGSTVETLATTRAAKASGAVTVALTSFSSSPLTEEVAVTIVAGSVETSYRVEAMSSRIVHLAVLDALYVNLSRRAETSATALALAEDVLVEHRI</sequence>
<feature type="region of interest" description="Disordered" evidence="4">
    <location>
        <begin position="1"/>
        <end position="46"/>
    </location>
</feature>
<feature type="compositionally biased region" description="Basic and acidic residues" evidence="4">
    <location>
        <begin position="10"/>
        <end position="24"/>
    </location>
</feature>
<accession>A0A438BJW6</accession>
<evidence type="ECO:0000256" key="1">
    <source>
        <dbReference type="ARBA" id="ARBA00023015"/>
    </source>
</evidence>
<evidence type="ECO:0000313" key="7">
    <source>
        <dbReference type="EMBL" id="RVW11185.1"/>
    </source>
</evidence>
<dbReference type="Gene3D" id="3.40.50.10490">
    <property type="entry name" value="Glucose-6-phosphate isomerase like protein, domain 1"/>
    <property type="match status" value="1"/>
</dbReference>
<dbReference type="PROSITE" id="PS51464">
    <property type="entry name" value="SIS"/>
    <property type="match status" value="1"/>
</dbReference>
<dbReference type="InterPro" id="IPR009057">
    <property type="entry name" value="Homeodomain-like_sf"/>
</dbReference>
<dbReference type="SUPFAM" id="SSF53697">
    <property type="entry name" value="SIS domain"/>
    <property type="match status" value="1"/>
</dbReference>
<dbReference type="InterPro" id="IPR035472">
    <property type="entry name" value="RpiR-like_SIS"/>
</dbReference>
<evidence type="ECO:0000259" key="6">
    <source>
        <dbReference type="PROSITE" id="PS51464"/>
    </source>
</evidence>
<keyword evidence="1" id="KW-0805">Transcription regulation</keyword>
<dbReference type="PANTHER" id="PTHR30514">
    <property type="entry name" value="GLUCOKINASE"/>
    <property type="match status" value="1"/>
</dbReference>
<feature type="domain" description="SIS" evidence="6">
    <location>
        <begin position="210"/>
        <end position="350"/>
    </location>
</feature>
<dbReference type="AlphaFoldDB" id="A0A438BJW6"/>
<dbReference type="CDD" id="cd05013">
    <property type="entry name" value="SIS_RpiR"/>
    <property type="match status" value="1"/>
</dbReference>
<dbReference type="InterPro" id="IPR047640">
    <property type="entry name" value="RpiR-like"/>
</dbReference>
<dbReference type="GO" id="GO:0097367">
    <property type="term" value="F:carbohydrate derivative binding"/>
    <property type="evidence" value="ECO:0007669"/>
    <property type="project" value="InterPro"/>
</dbReference>
<dbReference type="InterPro" id="IPR001347">
    <property type="entry name" value="SIS_dom"/>
</dbReference>
<comment type="caution">
    <text evidence="7">The sequence shown here is derived from an EMBL/GenBank/DDBJ whole genome shotgun (WGS) entry which is preliminary data.</text>
</comment>
<gene>
    <name evidence="7" type="ORF">EGT67_01675</name>
</gene>
<dbReference type="Pfam" id="PF01380">
    <property type="entry name" value="SIS"/>
    <property type="match status" value="1"/>
</dbReference>
<evidence type="ECO:0000259" key="5">
    <source>
        <dbReference type="PROSITE" id="PS51071"/>
    </source>
</evidence>
<dbReference type="GO" id="GO:1901135">
    <property type="term" value="P:carbohydrate derivative metabolic process"/>
    <property type="evidence" value="ECO:0007669"/>
    <property type="project" value="InterPro"/>
</dbReference>
<keyword evidence="2" id="KW-0238">DNA-binding</keyword>
<name>A0A438BJW6_9NOCA</name>
<dbReference type="PANTHER" id="PTHR30514:SF1">
    <property type="entry name" value="HTH-TYPE TRANSCRIPTIONAL REGULATOR HEXR-RELATED"/>
    <property type="match status" value="1"/>
</dbReference>
<feature type="domain" description="HTH rpiR-type" evidence="5">
    <location>
        <begin position="90"/>
        <end position="166"/>
    </location>
</feature>
<reference evidence="7 8" key="1">
    <citation type="submission" date="2018-11" db="EMBL/GenBank/DDBJ databases">
        <title>Rhodococcus spongicola sp. nov. and Rhodococcus xishaensis sp. nov. from marine sponges.</title>
        <authorList>
            <person name="Li L."/>
            <person name="Lin H.W."/>
        </authorList>
    </citation>
    <scope>NUCLEOTIDE SEQUENCE [LARGE SCALE GENOMIC DNA]</scope>
    <source>
        <strain evidence="7 8">CCTCC AB2014297</strain>
    </source>
</reference>
<dbReference type="EMBL" id="RKLP01000001">
    <property type="protein sequence ID" value="RVW11185.1"/>
    <property type="molecule type" value="Genomic_DNA"/>
</dbReference>
<proteinExistence type="predicted"/>
<organism evidence="7 8">
    <name type="scientific">Prescottella agglutinans</name>
    <dbReference type="NCBI Taxonomy" id="1644129"/>
    <lineage>
        <taxon>Bacteria</taxon>
        <taxon>Bacillati</taxon>
        <taxon>Actinomycetota</taxon>
        <taxon>Actinomycetes</taxon>
        <taxon>Mycobacteriales</taxon>
        <taxon>Nocardiaceae</taxon>
        <taxon>Prescottella</taxon>
    </lineage>
</organism>
<dbReference type="InterPro" id="IPR000281">
    <property type="entry name" value="HTH_RpiR"/>
</dbReference>
<evidence type="ECO:0000256" key="3">
    <source>
        <dbReference type="ARBA" id="ARBA00023163"/>
    </source>
</evidence>
<protein>
    <submittedName>
        <fullName evidence="7">MurR/RpiR family transcriptional regulator</fullName>
    </submittedName>
</protein>
<keyword evidence="8" id="KW-1185">Reference proteome</keyword>
<dbReference type="Pfam" id="PF01418">
    <property type="entry name" value="HTH_6"/>
    <property type="match status" value="1"/>
</dbReference>